<keyword evidence="2" id="KW-1185">Reference proteome</keyword>
<protein>
    <submittedName>
        <fullName evidence="1">Uncharacterized protein</fullName>
    </submittedName>
</protein>
<reference evidence="1 2" key="1">
    <citation type="journal article" date="2012" name="Nature">
        <title>Repeated polyploidization of Gossypium genomes and the evolution of spinnable cotton fibres.</title>
        <authorList>
            <person name="Paterson A.H."/>
            <person name="Wendel J.F."/>
            <person name="Gundlach H."/>
            <person name="Guo H."/>
            <person name="Jenkins J."/>
            <person name="Jin D."/>
            <person name="Llewellyn D."/>
            <person name="Showmaker K.C."/>
            <person name="Shu S."/>
            <person name="Udall J."/>
            <person name="Yoo M.J."/>
            <person name="Byers R."/>
            <person name="Chen W."/>
            <person name="Doron-Faigenboim A."/>
            <person name="Duke M.V."/>
            <person name="Gong L."/>
            <person name="Grimwood J."/>
            <person name="Grover C."/>
            <person name="Grupp K."/>
            <person name="Hu G."/>
            <person name="Lee T.H."/>
            <person name="Li J."/>
            <person name="Lin L."/>
            <person name="Liu T."/>
            <person name="Marler B.S."/>
            <person name="Page J.T."/>
            <person name="Roberts A.W."/>
            <person name="Romanel E."/>
            <person name="Sanders W.S."/>
            <person name="Szadkowski E."/>
            <person name="Tan X."/>
            <person name="Tang H."/>
            <person name="Xu C."/>
            <person name="Wang J."/>
            <person name="Wang Z."/>
            <person name="Zhang D."/>
            <person name="Zhang L."/>
            <person name="Ashrafi H."/>
            <person name="Bedon F."/>
            <person name="Bowers J.E."/>
            <person name="Brubaker C.L."/>
            <person name="Chee P.W."/>
            <person name="Das S."/>
            <person name="Gingle A.R."/>
            <person name="Haigler C.H."/>
            <person name="Harker D."/>
            <person name="Hoffmann L.V."/>
            <person name="Hovav R."/>
            <person name="Jones D.C."/>
            <person name="Lemke C."/>
            <person name="Mansoor S."/>
            <person name="ur Rahman M."/>
            <person name="Rainville L.N."/>
            <person name="Rambani A."/>
            <person name="Reddy U.K."/>
            <person name="Rong J.K."/>
            <person name="Saranga Y."/>
            <person name="Scheffler B.E."/>
            <person name="Scheffler J.A."/>
            <person name="Stelly D.M."/>
            <person name="Triplett B.A."/>
            <person name="Van Deynze A."/>
            <person name="Vaslin M.F."/>
            <person name="Waghmare V.N."/>
            <person name="Walford S.A."/>
            <person name="Wright R.J."/>
            <person name="Zaki E.A."/>
            <person name="Zhang T."/>
            <person name="Dennis E.S."/>
            <person name="Mayer K.F."/>
            <person name="Peterson D.G."/>
            <person name="Rokhsar D.S."/>
            <person name="Wang X."/>
            <person name="Schmutz J."/>
        </authorList>
    </citation>
    <scope>NUCLEOTIDE SEQUENCE [LARGE SCALE GENOMIC DNA]</scope>
</reference>
<organism evidence="1 2">
    <name type="scientific">Gossypium raimondii</name>
    <name type="common">Peruvian cotton</name>
    <name type="synonym">Gossypium klotzschianum subsp. raimondii</name>
    <dbReference type="NCBI Taxonomy" id="29730"/>
    <lineage>
        <taxon>Eukaryota</taxon>
        <taxon>Viridiplantae</taxon>
        <taxon>Streptophyta</taxon>
        <taxon>Embryophyta</taxon>
        <taxon>Tracheophyta</taxon>
        <taxon>Spermatophyta</taxon>
        <taxon>Magnoliopsida</taxon>
        <taxon>eudicotyledons</taxon>
        <taxon>Gunneridae</taxon>
        <taxon>Pentapetalae</taxon>
        <taxon>rosids</taxon>
        <taxon>malvids</taxon>
        <taxon>Malvales</taxon>
        <taxon>Malvaceae</taxon>
        <taxon>Malvoideae</taxon>
        <taxon>Gossypium</taxon>
    </lineage>
</organism>
<evidence type="ECO:0000313" key="2">
    <source>
        <dbReference type="Proteomes" id="UP000032304"/>
    </source>
</evidence>
<dbReference type="Gramene" id="KJB47015">
    <property type="protein sequence ID" value="KJB47015"/>
    <property type="gene ID" value="B456_008G006400"/>
</dbReference>
<evidence type="ECO:0000313" key="1">
    <source>
        <dbReference type="EMBL" id="KJB47015.1"/>
    </source>
</evidence>
<dbReference type="AlphaFoldDB" id="A0A0D2TUR4"/>
<sequence>MSGMISFANLPTFCSSKRTKYVKEYINLTVFPLYKRSHQKGLLFLLSAISCFSSPNSLPLLSAERTSEAAVTTRGFFSRGCLLLSVGVTSSPVCLGKKLVVLRTLAG</sequence>
<accession>A0A0D2TUR4</accession>
<gene>
    <name evidence="1" type="ORF">B456_008G006400</name>
</gene>
<name>A0A0D2TUR4_GOSRA</name>
<proteinExistence type="predicted"/>
<dbReference type="Proteomes" id="UP000032304">
    <property type="component" value="Chromosome 8"/>
</dbReference>
<dbReference type="EMBL" id="CM001747">
    <property type="protein sequence ID" value="KJB47015.1"/>
    <property type="molecule type" value="Genomic_DNA"/>
</dbReference>